<evidence type="ECO:0000313" key="4">
    <source>
        <dbReference type="Proteomes" id="UP001362899"/>
    </source>
</evidence>
<evidence type="ECO:0000313" key="3">
    <source>
        <dbReference type="EMBL" id="GMM52962.1"/>
    </source>
</evidence>
<reference evidence="3 4" key="1">
    <citation type="journal article" date="2023" name="Elife">
        <title>Identification of key yeast species and microbe-microbe interactions impacting larval growth of Drosophila in the wild.</title>
        <authorList>
            <person name="Mure A."/>
            <person name="Sugiura Y."/>
            <person name="Maeda R."/>
            <person name="Honda K."/>
            <person name="Sakurai N."/>
            <person name="Takahashi Y."/>
            <person name="Watada M."/>
            <person name="Katoh T."/>
            <person name="Gotoh A."/>
            <person name="Gotoh Y."/>
            <person name="Taniguchi I."/>
            <person name="Nakamura K."/>
            <person name="Hayashi T."/>
            <person name="Katayama T."/>
            <person name="Uemura T."/>
            <person name="Hattori Y."/>
        </authorList>
    </citation>
    <scope>NUCLEOTIDE SEQUENCE [LARGE SCALE GENOMIC DNA]</scope>
    <source>
        <strain evidence="3 4">SB-73</strain>
    </source>
</reference>
<feature type="repeat" description="RCC1" evidence="2">
    <location>
        <begin position="1"/>
        <end position="51"/>
    </location>
</feature>
<comment type="caution">
    <text evidence="3">The sequence shown here is derived from an EMBL/GenBank/DDBJ whole genome shotgun (WGS) entry which is preliminary data.</text>
</comment>
<dbReference type="InterPro" id="IPR051210">
    <property type="entry name" value="Ub_ligase/GEF_domain"/>
</dbReference>
<organism evidence="3 4">
    <name type="scientific">Starmerella bacillaris</name>
    <name type="common">Yeast</name>
    <name type="synonym">Candida zemplinina</name>
    <dbReference type="NCBI Taxonomy" id="1247836"/>
    <lineage>
        <taxon>Eukaryota</taxon>
        <taxon>Fungi</taxon>
        <taxon>Dikarya</taxon>
        <taxon>Ascomycota</taxon>
        <taxon>Saccharomycotina</taxon>
        <taxon>Dipodascomycetes</taxon>
        <taxon>Dipodascales</taxon>
        <taxon>Trichomonascaceae</taxon>
        <taxon>Starmerella</taxon>
    </lineage>
</organism>
<dbReference type="EMBL" id="BTGC01000008">
    <property type="protein sequence ID" value="GMM52962.1"/>
    <property type="molecule type" value="Genomic_DNA"/>
</dbReference>
<sequence>MLYACGSNGNGQLGLGDQEDRNTWTLVDIDINDKPLALVGGGNHTVLVDSVGTAYITRDNRFVSVNHPDNKQWKLASATWDSCFLVDDDNSIYEFDISGWRFILIAHLKSSIFSIKSGLSHTVLLADDGLYGWGNSRRGQCGKDELKIDTPEKFNDTIVNPDRFACGKDFTVILKDEELHILGNSRRFGANAISTSSSSVLSSWSSVLLLDELKMLGNNSHGQYEIPIENDEHIDLITLGSEHGLLVSGNSVRTWGWGEHGNCPMPTTIHGVKGVYAGCATSFLFVNEDKT</sequence>
<evidence type="ECO:0000256" key="1">
    <source>
        <dbReference type="ARBA" id="ARBA00022737"/>
    </source>
</evidence>
<gene>
    <name evidence="3" type="ORF">DASB73_039250</name>
</gene>
<name>A0AAV5RPB5_STABA</name>
<dbReference type="InterPro" id="IPR000408">
    <property type="entry name" value="Reg_chr_condens"/>
</dbReference>
<dbReference type="SUPFAM" id="SSF50985">
    <property type="entry name" value="RCC1/BLIP-II"/>
    <property type="match status" value="1"/>
</dbReference>
<dbReference type="PANTHER" id="PTHR22870">
    <property type="entry name" value="REGULATOR OF CHROMOSOME CONDENSATION"/>
    <property type="match status" value="1"/>
</dbReference>
<dbReference type="Proteomes" id="UP001362899">
    <property type="component" value="Unassembled WGS sequence"/>
</dbReference>
<dbReference type="InterPro" id="IPR009091">
    <property type="entry name" value="RCC1/BLIP-II"/>
</dbReference>
<accession>A0AAV5RPB5</accession>
<feature type="repeat" description="RCC1" evidence="2">
    <location>
        <begin position="128"/>
        <end position="177"/>
    </location>
</feature>
<proteinExistence type="predicted"/>
<evidence type="ECO:0000256" key="2">
    <source>
        <dbReference type="PROSITE-ProRule" id="PRU00235"/>
    </source>
</evidence>
<keyword evidence="1" id="KW-0677">Repeat</keyword>
<protein>
    <submittedName>
        <fullName evidence="3">Ats1 protein</fullName>
    </submittedName>
</protein>
<dbReference type="Pfam" id="PF13540">
    <property type="entry name" value="RCC1_2"/>
    <property type="match status" value="1"/>
</dbReference>
<dbReference type="PROSITE" id="PS50012">
    <property type="entry name" value="RCC1_3"/>
    <property type="match status" value="2"/>
</dbReference>
<keyword evidence="4" id="KW-1185">Reference proteome</keyword>
<dbReference type="PANTHER" id="PTHR22870:SF445">
    <property type="match status" value="1"/>
</dbReference>
<dbReference type="Pfam" id="PF00415">
    <property type="entry name" value="RCC1"/>
    <property type="match status" value="1"/>
</dbReference>
<dbReference type="AlphaFoldDB" id="A0AAV5RPB5"/>
<dbReference type="Gene3D" id="2.130.10.30">
    <property type="entry name" value="Regulator of chromosome condensation 1/beta-lactamase-inhibitor protein II"/>
    <property type="match status" value="2"/>
</dbReference>